<dbReference type="OrthoDB" id="809632at2759"/>
<dbReference type="Gene3D" id="3.40.50.720">
    <property type="entry name" value="NAD(P)-binding Rossmann-like Domain"/>
    <property type="match status" value="1"/>
</dbReference>
<comment type="caution">
    <text evidence="1">The sequence shown here is derived from an EMBL/GenBank/DDBJ whole genome shotgun (WGS) entry which is preliminary data.</text>
</comment>
<dbReference type="AlphaFoldDB" id="A0A409WSH8"/>
<dbReference type="Proteomes" id="UP000283269">
    <property type="component" value="Unassembled WGS sequence"/>
</dbReference>
<dbReference type="InParanoid" id="A0A409WSH8"/>
<accession>A0A409WSH8</accession>
<dbReference type="EMBL" id="NHYD01003249">
    <property type="protein sequence ID" value="PPQ81474.1"/>
    <property type="molecule type" value="Genomic_DNA"/>
</dbReference>
<dbReference type="Gene3D" id="3.90.180.10">
    <property type="entry name" value="Medium-chain alcohol dehydrogenases, catalytic domain"/>
    <property type="match status" value="1"/>
</dbReference>
<organism evidence="1 2">
    <name type="scientific">Psilocybe cyanescens</name>
    <dbReference type="NCBI Taxonomy" id="93625"/>
    <lineage>
        <taxon>Eukaryota</taxon>
        <taxon>Fungi</taxon>
        <taxon>Dikarya</taxon>
        <taxon>Basidiomycota</taxon>
        <taxon>Agaricomycotina</taxon>
        <taxon>Agaricomycetes</taxon>
        <taxon>Agaricomycetidae</taxon>
        <taxon>Agaricales</taxon>
        <taxon>Agaricineae</taxon>
        <taxon>Strophariaceae</taxon>
        <taxon>Psilocybe</taxon>
    </lineage>
</organism>
<sequence length="84" mass="9307">MKKGIGIRGFIGRDLIPQYMSKLFEFVPAWIAQGNLPSRETENEGIENASQVFIDTLASGHEKTGTLVVVVAEEQCVVFPRVLE</sequence>
<proteinExistence type="predicted"/>
<protein>
    <submittedName>
        <fullName evidence="1">Uncharacterized protein</fullName>
    </submittedName>
</protein>
<gene>
    <name evidence="1" type="ORF">CVT25_015676</name>
</gene>
<evidence type="ECO:0000313" key="1">
    <source>
        <dbReference type="EMBL" id="PPQ81474.1"/>
    </source>
</evidence>
<keyword evidence="2" id="KW-1185">Reference proteome</keyword>
<reference evidence="1 2" key="1">
    <citation type="journal article" date="2018" name="Evol. Lett.">
        <title>Horizontal gene cluster transfer increased hallucinogenic mushroom diversity.</title>
        <authorList>
            <person name="Reynolds H.T."/>
            <person name="Vijayakumar V."/>
            <person name="Gluck-Thaler E."/>
            <person name="Korotkin H.B."/>
            <person name="Matheny P.B."/>
            <person name="Slot J.C."/>
        </authorList>
    </citation>
    <scope>NUCLEOTIDE SEQUENCE [LARGE SCALE GENOMIC DNA]</scope>
    <source>
        <strain evidence="1 2">2631</strain>
    </source>
</reference>
<evidence type="ECO:0000313" key="2">
    <source>
        <dbReference type="Proteomes" id="UP000283269"/>
    </source>
</evidence>
<name>A0A409WSH8_PSICY</name>